<dbReference type="InterPro" id="IPR005428">
    <property type="entry name" value="CD36/SCARB1/SNMP1"/>
</dbReference>
<evidence type="ECO:0000256" key="7">
    <source>
        <dbReference type="ARBA" id="ARBA00004285"/>
    </source>
</evidence>
<name>A0AAV7SKE9_PLEWA</name>
<dbReference type="GO" id="GO:0044539">
    <property type="term" value="P:long-chain fatty acid import into cell"/>
    <property type="evidence" value="ECO:0007669"/>
    <property type="project" value="TreeGrafter"/>
</dbReference>
<keyword evidence="26" id="KW-0449">Lipoprotein</keyword>
<organism evidence="33 34">
    <name type="scientific">Pleurodeles waltl</name>
    <name type="common">Iberian ribbed newt</name>
    <dbReference type="NCBI Taxonomy" id="8319"/>
    <lineage>
        <taxon>Eukaryota</taxon>
        <taxon>Metazoa</taxon>
        <taxon>Chordata</taxon>
        <taxon>Craniata</taxon>
        <taxon>Vertebrata</taxon>
        <taxon>Euteleostomi</taxon>
        <taxon>Amphibia</taxon>
        <taxon>Batrachia</taxon>
        <taxon>Caudata</taxon>
        <taxon>Salamandroidea</taxon>
        <taxon>Salamandridae</taxon>
        <taxon>Pleurodelinae</taxon>
        <taxon>Pleurodeles</taxon>
    </lineage>
</organism>
<evidence type="ECO:0000256" key="6">
    <source>
        <dbReference type="ARBA" id="ARBA00004221"/>
    </source>
</evidence>
<dbReference type="GO" id="GO:0030169">
    <property type="term" value="F:low-density lipoprotein particle binding"/>
    <property type="evidence" value="ECO:0007669"/>
    <property type="project" value="TreeGrafter"/>
</dbReference>
<evidence type="ECO:0000256" key="12">
    <source>
        <dbReference type="ARBA" id="ARBA00022448"/>
    </source>
</evidence>
<evidence type="ECO:0000256" key="31">
    <source>
        <dbReference type="ARBA" id="ARBA00032780"/>
    </source>
</evidence>
<comment type="catalytic activity">
    <reaction evidence="4">
        <text>tetradecanoate(out) = tetradecanoate(in)</text>
        <dbReference type="Rhea" id="RHEA:45252"/>
        <dbReference type="ChEBI" id="CHEBI:30807"/>
    </reaction>
    <physiologicalReaction direction="left-to-right" evidence="4">
        <dbReference type="Rhea" id="RHEA:45253"/>
    </physiologicalReaction>
</comment>
<keyword evidence="14" id="KW-1017">Isopeptide bond</keyword>
<dbReference type="GO" id="GO:0005041">
    <property type="term" value="F:low-density lipoprotein particle receptor activity"/>
    <property type="evidence" value="ECO:0007669"/>
    <property type="project" value="TreeGrafter"/>
</dbReference>
<keyword evidence="20" id="KW-0445">Lipid transport</keyword>
<gene>
    <name evidence="33" type="ORF">NDU88_004996</name>
</gene>
<evidence type="ECO:0000256" key="14">
    <source>
        <dbReference type="ARBA" id="ARBA00022499"/>
    </source>
</evidence>
<dbReference type="AlphaFoldDB" id="A0AAV7SKE9"/>
<evidence type="ECO:0000256" key="16">
    <source>
        <dbReference type="ARBA" id="ARBA00022843"/>
    </source>
</evidence>
<comment type="catalytic activity">
    <reaction evidence="27">
        <text>tetracosanoate(out) = tetracosanoate(in)</text>
        <dbReference type="Rhea" id="RHEA:45260"/>
        <dbReference type="ChEBI" id="CHEBI:31014"/>
    </reaction>
    <physiologicalReaction direction="left-to-right" evidence="27">
        <dbReference type="Rhea" id="RHEA:45261"/>
    </physiologicalReaction>
</comment>
<evidence type="ECO:0000256" key="20">
    <source>
        <dbReference type="ARBA" id="ARBA00023055"/>
    </source>
</evidence>
<evidence type="ECO:0000256" key="23">
    <source>
        <dbReference type="ARBA" id="ARBA00023157"/>
    </source>
</evidence>
<evidence type="ECO:0000256" key="27">
    <source>
        <dbReference type="ARBA" id="ARBA00023949"/>
    </source>
</evidence>
<keyword evidence="12" id="KW-0813">Transport</keyword>
<dbReference type="PANTHER" id="PTHR11923:SF12">
    <property type="entry name" value="PLATELET GLYCOPROTEIN 4"/>
    <property type="match status" value="1"/>
</dbReference>
<dbReference type="Pfam" id="PF01130">
    <property type="entry name" value="CD36"/>
    <property type="match status" value="1"/>
</dbReference>
<dbReference type="GO" id="GO:0006898">
    <property type="term" value="P:receptor-mediated endocytosis"/>
    <property type="evidence" value="ECO:0007669"/>
    <property type="project" value="TreeGrafter"/>
</dbReference>
<evidence type="ECO:0000256" key="26">
    <source>
        <dbReference type="ARBA" id="ARBA00023288"/>
    </source>
</evidence>
<reference evidence="33" key="1">
    <citation type="journal article" date="2022" name="bioRxiv">
        <title>Sequencing and chromosome-scale assembly of the giantPleurodeles waltlgenome.</title>
        <authorList>
            <person name="Brown T."/>
            <person name="Elewa A."/>
            <person name="Iarovenko S."/>
            <person name="Subramanian E."/>
            <person name="Araus A.J."/>
            <person name="Petzold A."/>
            <person name="Susuki M."/>
            <person name="Suzuki K.-i.T."/>
            <person name="Hayashi T."/>
            <person name="Toyoda A."/>
            <person name="Oliveira C."/>
            <person name="Osipova E."/>
            <person name="Leigh N.D."/>
            <person name="Simon A."/>
            <person name="Yun M.H."/>
        </authorList>
    </citation>
    <scope>NUCLEOTIDE SEQUENCE</scope>
    <source>
        <strain evidence="33">20211129_DDA</strain>
        <tissue evidence="33">Liver</tissue>
    </source>
</reference>
<evidence type="ECO:0000256" key="19">
    <source>
        <dbReference type="ARBA" id="ARBA00023034"/>
    </source>
</evidence>
<keyword evidence="22" id="KW-0564">Palmitate</keyword>
<dbReference type="GO" id="GO:0016324">
    <property type="term" value="C:apical plasma membrane"/>
    <property type="evidence" value="ECO:0007669"/>
    <property type="project" value="UniProtKB-SubCell"/>
</dbReference>
<keyword evidence="19" id="KW-0333">Golgi apparatus</keyword>
<comment type="similarity">
    <text evidence="10">Belongs to the CD36 family.</text>
</comment>
<comment type="catalytic activity">
    <reaction evidence="5">
        <text>butanoate(out) = butanoate(in)</text>
        <dbReference type="Rhea" id="RHEA:45248"/>
        <dbReference type="ChEBI" id="CHEBI:17968"/>
    </reaction>
    <physiologicalReaction direction="left-to-right" evidence="5">
        <dbReference type="Rhea" id="RHEA:45249"/>
    </physiologicalReaction>
</comment>
<comment type="catalytic activity">
    <reaction evidence="3">
        <text>hexadecanoate(out) = hexadecanoate(in)</text>
        <dbReference type="Rhea" id="RHEA:45256"/>
        <dbReference type="ChEBI" id="CHEBI:7896"/>
    </reaction>
    <physiologicalReaction direction="left-to-right" evidence="3">
        <dbReference type="Rhea" id="RHEA:45257"/>
    </physiologicalReaction>
</comment>
<dbReference type="EMBL" id="JANPWB010000008">
    <property type="protein sequence ID" value="KAJ1164560.1"/>
    <property type="molecule type" value="Genomic_DNA"/>
</dbReference>
<keyword evidence="13" id="KW-1003">Cell membrane</keyword>
<keyword evidence="25" id="KW-0325">Glycoprotein</keyword>
<feature type="disulfide bond" evidence="32">
    <location>
        <begin position="236"/>
        <end position="297"/>
    </location>
</feature>
<evidence type="ECO:0000256" key="17">
    <source>
        <dbReference type="ARBA" id="ARBA00022889"/>
    </source>
</evidence>
<accession>A0AAV7SKE9</accession>
<dbReference type="PRINTS" id="PR01609">
    <property type="entry name" value="CD36FAMILY"/>
</dbReference>
<evidence type="ECO:0000256" key="13">
    <source>
        <dbReference type="ARBA" id="ARBA00022475"/>
    </source>
</evidence>
<evidence type="ECO:0000256" key="25">
    <source>
        <dbReference type="ARBA" id="ARBA00023180"/>
    </source>
</evidence>
<evidence type="ECO:0000256" key="11">
    <source>
        <dbReference type="ARBA" id="ARBA00020772"/>
    </source>
</evidence>
<dbReference type="GO" id="GO:0005794">
    <property type="term" value="C:Golgi apparatus"/>
    <property type="evidence" value="ECO:0007669"/>
    <property type="project" value="UniProtKB-SubCell"/>
</dbReference>
<evidence type="ECO:0000256" key="8">
    <source>
        <dbReference type="ARBA" id="ARBA00004555"/>
    </source>
</evidence>
<feature type="disulfide bond" evidence="32">
    <location>
        <begin position="207"/>
        <end position="275"/>
    </location>
</feature>
<evidence type="ECO:0000256" key="29">
    <source>
        <dbReference type="ARBA" id="ARBA00031821"/>
    </source>
</evidence>
<keyword evidence="21" id="KW-0472">Membrane</keyword>
<evidence type="ECO:0000313" key="33">
    <source>
        <dbReference type="EMBL" id="KAJ1164560.1"/>
    </source>
</evidence>
<keyword evidence="24" id="KW-0675">Receptor</keyword>
<dbReference type="GO" id="GO:0034383">
    <property type="term" value="P:low-density lipoprotein particle clearance"/>
    <property type="evidence" value="ECO:0007669"/>
    <property type="project" value="TreeGrafter"/>
</dbReference>
<comment type="caution">
    <text evidence="33">The sequence shown here is derived from an EMBL/GenBank/DDBJ whole genome shotgun (WGS) entry which is preliminary data.</text>
</comment>
<dbReference type="GO" id="GO:0007155">
    <property type="term" value="P:cell adhesion"/>
    <property type="evidence" value="ECO:0007669"/>
    <property type="project" value="UniProtKB-KW"/>
</dbReference>
<evidence type="ECO:0000256" key="5">
    <source>
        <dbReference type="ARBA" id="ARBA00001892"/>
    </source>
</evidence>
<comment type="subcellular location">
    <subcellularLocation>
        <location evidence="6">Apical cell membrane</location>
    </subcellularLocation>
    <subcellularLocation>
        <location evidence="9">Cell membrane</location>
        <topology evidence="9">Multi-pass membrane protein</topology>
    </subcellularLocation>
    <subcellularLocation>
        <location evidence="8">Golgi apparatus</location>
    </subcellularLocation>
    <subcellularLocation>
        <location evidence="7">Membrane raft</location>
    </subcellularLocation>
</comment>
<evidence type="ECO:0000256" key="15">
    <source>
        <dbReference type="ARBA" id="ARBA00022692"/>
    </source>
</evidence>
<comment type="catalytic activity">
    <reaction evidence="2">
        <text>(9Z)-octadecenoate(out) = (9Z)-octadecenoate(in)</text>
        <dbReference type="Rhea" id="RHEA:33655"/>
        <dbReference type="ChEBI" id="CHEBI:30823"/>
    </reaction>
    <physiologicalReaction direction="left-to-right" evidence="2">
        <dbReference type="Rhea" id="RHEA:33656"/>
    </physiologicalReaction>
</comment>
<dbReference type="InterPro" id="IPR002159">
    <property type="entry name" value="CD36_fam"/>
</dbReference>
<dbReference type="PRINTS" id="PR01610">
    <property type="entry name" value="CD36ANTIGEN"/>
</dbReference>
<evidence type="ECO:0000256" key="9">
    <source>
        <dbReference type="ARBA" id="ARBA00004651"/>
    </source>
</evidence>
<keyword evidence="16" id="KW-0832">Ubl conjugation</keyword>
<keyword evidence="34" id="KW-1185">Reference proteome</keyword>
<dbReference type="PANTHER" id="PTHR11923">
    <property type="entry name" value="SCAVENGER RECEPTOR CLASS B TYPE-1 SR-B1"/>
    <property type="match status" value="1"/>
</dbReference>
<dbReference type="Proteomes" id="UP001066276">
    <property type="component" value="Chromosome 4_2"/>
</dbReference>
<comment type="catalytic activity">
    <reaction evidence="1">
        <text>(9Z,12Z)-octadecadienoate(out) = (9Z,12Z)-octadecadienoate(in)</text>
        <dbReference type="Rhea" id="RHEA:45264"/>
        <dbReference type="ChEBI" id="CHEBI:30245"/>
    </reaction>
    <physiologicalReaction direction="left-to-right" evidence="1">
        <dbReference type="Rhea" id="RHEA:45265"/>
    </physiologicalReaction>
</comment>
<proteinExistence type="inferred from homology"/>
<dbReference type="GO" id="GO:0150094">
    <property type="term" value="P:amyloid-beta clearance by cellular catabolic process"/>
    <property type="evidence" value="ECO:0007669"/>
    <property type="project" value="TreeGrafter"/>
</dbReference>
<evidence type="ECO:0000256" key="4">
    <source>
        <dbReference type="ARBA" id="ARBA00000996"/>
    </source>
</evidence>
<evidence type="ECO:0000256" key="22">
    <source>
        <dbReference type="ARBA" id="ARBA00023139"/>
    </source>
</evidence>
<evidence type="ECO:0000256" key="18">
    <source>
        <dbReference type="ARBA" id="ARBA00022989"/>
    </source>
</evidence>
<keyword evidence="18" id="KW-1133">Transmembrane helix</keyword>
<feature type="disulfide bond" evidence="32">
    <location>
        <begin position="277"/>
        <end position="286"/>
    </location>
</feature>
<evidence type="ECO:0000256" key="28">
    <source>
        <dbReference type="ARBA" id="ARBA00029966"/>
    </source>
</evidence>
<keyword evidence="15" id="KW-0812">Transmembrane</keyword>
<evidence type="ECO:0000313" key="34">
    <source>
        <dbReference type="Proteomes" id="UP001066276"/>
    </source>
</evidence>
<evidence type="ECO:0000256" key="30">
    <source>
        <dbReference type="ARBA" id="ARBA00032188"/>
    </source>
</evidence>
<dbReference type="GO" id="GO:0005901">
    <property type="term" value="C:caveola"/>
    <property type="evidence" value="ECO:0007669"/>
    <property type="project" value="TreeGrafter"/>
</dbReference>
<keyword evidence="23 32" id="KW-1015">Disulfide bond</keyword>
<dbReference type="GO" id="GO:0005044">
    <property type="term" value="F:scavenger receptor activity"/>
    <property type="evidence" value="ECO:0007669"/>
    <property type="project" value="TreeGrafter"/>
</dbReference>
<evidence type="ECO:0000256" key="3">
    <source>
        <dbReference type="ARBA" id="ARBA00000934"/>
    </source>
</evidence>
<dbReference type="GO" id="GO:0019915">
    <property type="term" value="P:lipid storage"/>
    <property type="evidence" value="ECO:0007669"/>
    <property type="project" value="TreeGrafter"/>
</dbReference>
<dbReference type="GO" id="GO:0009986">
    <property type="term" value="C:cell surface"/>
    <property type="evidence" value="ECO:0007669"/>
    <property type="project" value="TreeGrafter"/>
</dbReference>
<evidence type="ECO:0000256" key="24">
    <source>
        <dbReference type="ARBA" id="ARBA00023170"/>
    </source>
</evidence>
<evidence type="ECO:0000256" key="1">
    <source>
        <dbReference type="ARBA" id="ARBA00000542"/>
    </source>
</evidence>
<evidence type="ECO:0000256" key="32">
    <source>
        <dbReference type="PIRSR" id="PIRSR605428-52"/>
    </source>
</evidence>
<sequence length="393" mass="44783">MKKDIVIENGTIAFDNWITPGSPVYRQFWLFHVENPSEIISSTKKPLLVQKGPYTYRTRYLPKKDITQNADHTVSYSLPLEAYFVPELSVGPEDDKVTVLNLAVAGAPSVIPEIAISLVNGWIKKSNSSLFQTRTVKEILWGYQDPFLEAIPNLFIKDNTTGVFYPFNGTFEGPYIVYNGKDTIEKTAIIKEYQGSSFLRYWNNTYCNMINGTDAASFPPFVDKKKALYFFSPDVCRSLYAEYESTRNLKGIPTYHFTLPSSAFASPLVNPDNECYCTEKEISMNCSAEGVLDISGCQDKKPIYLSLPHFLYVSDYISQTVDGLQPNKEEHETFIDVEPTTGFTLQYSKRLQINLMFKPTDKIDLFSKLKSPLLFPVLWLNELLPVDHLHARR</sequence>
<evidence type="ECO:0000256" key="21">
    <source>
        <dbReference type="ARBA" id="ARBA00023136"/>
    </source>
</evidence>
<evidence type="ECO:0000256" key="10">
    <source>
        <dbReference type="ARBA" id="ARBA00010532"/>
    </source>
</evidence>
<dbReference type="GO" id="GO:0042953">
    <property type="term" value="P:lipoprotein transport"/>
    <property type="evidence" value="ECO:0007669"/>
    <property type="project" value="TreeGrafter"/>
</dbReference>
<protein>
    <recommendedName>
        <fullName evidence="11">Platelet glycoprotein 4</fullName>
    </recommendedName>
    <alternativeName>
        <fullName evidence="31">Glycoprotein IIIb</fullName>
    </alternativeName>
    <alternativeName>
        <fullName evidence="29">PAS IV</fullName>
    </alternativeName>
    <alternativeName>
        <fullName evidence="30">PAS-4</fullName>
    </alternativeName>
    <alternativeName>
        <fullName evidence="28">Platelet glycoprotein IV</fullName>
    </alternativeName>
</protein>
<keyword evidence="17" id="KW-0130">Cell adhesion</keyword>
<evidence type="ECO:0000256" key="2">
    <source>
        <dbReference type="ARBA" id="ARBA00000626"/>
    </source>
</evidence>